<dbReference type="InterPro" id="IPR036259">
    <property type="entry name" value="MFS_trans_sf"/>
</dbReference>
<dbReference type="RefSeq" id="WP_343060373.1">
    <property type="nucleotide sequence ID" value="NZ_JACHXK010000001.1"/>
</dbReference>
<dbReference type="GO" id="GO:0022857">
    <property type="term" value="F:transmembrane transporter activity"/>
    <property type="evidence" value="ECO:0007669"/>
    <property type="project" value="InterPro"/>
</dbReference>
<keyword evidence="5 9" id="KW-0812">Transmembrane</keyword>
<dbReference type="InterPro" id="IPR011701">
    <property type="entry name" value="MFS"/>
</dbReference>
<sequence length="513" mass="53967">MTNNARLNPKLIVCIIYVATMFMVAMDANILNVALRTIGSEFGMAPSSVGVINVSYLVSLAVVLPAAGWLGDRFGTKRMFLLAISMFTVSSALCGLSANLETLSLFRVIQGASGGMLTPVAMTILFRTFPPQERAKLSRYLVFPIALAPAFGPILGGFFVDYLTWRWVFFVNIPIGAAAVVFAMAYLSEHRQPDAGRLDWLGLALAAPGFGMLVYALHQGAAEGWAEPVILMTGIAGALLIAALVFVQLRTAKPLLDLRLFGDRLFRTMVLISVFTAAGLLGMLYVFPLLYQDALGASAFDSGLTTFPEALGLMLASQVVPWTYNKLGPRRLITIALIASAGLYALLCEVGASTSPWWIRALMLLCGFCLGHVVSSVQFSVFANIPPASMGRASTLFTMQNRLSSGLGLAVIVSILAAAGTGSSALPGEGGLSIEACRIALYSAAGFLLIACLFAQRIRAADVELTLQKRKAAAAAKPGSAPAAANPQAKGPAAASNGSAPAAKAQKMQAESS</sequence>
<evidence type="ECO:0000256" key="4">
    <source>
        <dbReference type="ARBA" id="ARBA00022475"/>
    </source>
</evidence>
<feature type="transmembrane region" description="Helical" evidence="9">
    <location>
        <begin position="332"/>
        <end position="352"/>
    </location>
</feature>
<feature type="transmembrane region" description="Helical" evidence="9">
    <location>
        <begin position="79"/>
        <end position="98"/>
    </location>
</feature>
<comment type="subcellular location">
    <subcellularLocation>
        <location evidence="1">Cell membrane</location>
        <topology evidence="1">Multi-pass membrane protein</topology>
    </subcellularLocation>
</comment>
<dbReference type="PANTHER" id="PTHR42718">
    <property type="entry name" value="MAJOR FACILITATOR SUPERFAMILY MULTIDRUG TRANSPORTER MFSC"/>
    <property type="match status" value="1"/>
</dbReference>
<name>A0A7W5AUW4_9BACL</name>
<feature type="transmembrane region" description="Helical" evidence="9">
    <location>
        <begin position="406"/>
        <end position="427"/>
    </location>
</feature>
<dbReference type="EMBL" id="JACHXK010000001">
    <property type="protein sequence ID" value="MBB3108621.1"/>
    <property type="molecule type" value="Genomic_DNA"/>
</dbReference>
<keyword evidence="4" id="KW-1003">Cell membrane</keyword>
<feature type="compositionally biased region" description="Low complexity" evidence="8">
    <location>
        <begin position="475"/>
        <end position="505"/>
    </location>
</feature>
<comment type="similarity">
    <text evidence="2">Belongs to the major facilitator superfamily. EmrB family.</text>
</comment>
<evidence type="ECO:0000256" key="2">
    <source>
        <dbReference type="ARBA" id="ARBA00008537"/>
    </source>
</evidence>
<feature type="transmembrane region" description="Helical" evidence="9">
    <location>
        <begin position="229"/>
        <end position="249"/>
    </location>
</feature>
<dbReference type="NCBIfam" id="TIGR00711">
    <property type="entry name" value="efflux_EmrB"/>
    <property type="match status" value="1"/>
</dbReference>
<protein>
    <submittedName>
        <fullName evidence="11">EmrB/QacA subfamily drug resistance transporter</fullName>
    </submittedName>
</protein>
<keyword evidence="3" id="KW-0813">Transport</keyword>
<evidence type="ECO:0000256" key="7">
    <source>
        <dbReference type="ARBA" id="ARBA00023136"/>
    </source>
</evidence>
<evidence type="ECO:0000313" key="12">
    <source>
        <dbReference type="Proteomes" id="UP000570361"/>
    </source>
</evidence>
<dbReference type="PRINTS" id="PR01036">
    <property type="entry name" value="TCRTETB"/>
</dbReference>
<evidence type="ECO:0000256" key="5">
    <source>
        <dbReference type="ARBA" id="ARBA00022692"/>
    </source>
</evidence>
<keyword evidence="7 9" id="KW-0472">Membrane</keyword>
<feature type="transmembrane region" description="Helical" evidence="9">
    <location>
        <begin position="104"/>
        <end position="128"/>
    </location>
</feature>
<evidence type="ECO:0000256" key="3">
    <source>
        <dbReference type="ARBA" id="ARBA00022448"/>
    </source>
</evidence>
<gene>
    <name evidence="11" type="ORF">FHS18_000649</name>
</gene>
<dbReference type="InterPro" id="IPR004638">
    <property type="entry name" value="EmrB-like"/>
</dbReference>
<evidence type="ECO:0000313" key="11">
    <source>
        <dbReference type="EMBL" id="MBB3108621.1"/>
    </source>
</evidence>
<comment type="caution">
    <text evidence="11">The sequence shown here is derived from an EMBL/GenBank/DDBJ whole genome shotgun (WGS) entry which is preliminary data.</text>
</comment>
<dbReference type="Pfam" id="PF07690">
    <property type="entry name" value="MFS_1"/>
    <property type="match status" value="1"/>
</dbReference>
<evidence type="ECO:0000256" key="1">
    <source>
        <dbReference type="ARBA" id="ARBA00004651"/>
    </source>
</evidence>
<feature type="transmembrane region" description="Helical" evidence="9">
    <location>
        <begin position="198"/>
        <end position="217"/>
    </location>
</feature>
<feature type="domain" description="Major facilitator superfamily (MFS) profile" evidence="10">
    <location>
        <begin position="13"/>
        <end position="463"/>
    </location>
</feature>
<feature type="transmembrane region" description="Helical" evidence="9">
    <location>
        <begin position="358"/>
        <end position="385"/>
    </location>
</feature>
<feature type="transmembrane region" description="Helical" evidence="9">
    <location>
        <begin position="140"/>
        <end position="159"/>
    </location>
</feature>
<dbReference type="SUPFAM" id="SSF103473">
    <property type="entry name" value="MFS general substrate transporter"/>
    <property type="match status" value="1"/>
</dbReference>
<feature type="transmembrane region" description="Helical" evidence="9">
    <location>
        <begin position="12"/>
        <end position="35"/>
    </location>
</feature>
<evidence type="ECO:0000259" key="10">
    <source>
        <dbReference type="PROSITE" id="PS50850"/>
    </source>
</evidence>
<evidence type="ECO:0000256" key="9">
    <source>
        <dbReference type="SAM" id="Phobius"/>
    </source>
</evidence>
<keyword evidence="12" id="KW-1185">Reference proteome</keyword>
<accession>A0A7W5AUW4</accession>
<dbReference type="InterPro" id="IPR020846">
    <property type="entry name" value="MFS_dom"/>
</dbReference>
<feature type="transmembrane region" description="Helical" evidence="9">
    <location>
        <begin position="303"/>
        <end position="320"/>
    </location>
</feature>
<keyword evidence="6 9" id="KW-1133">Transmembrane helix</keyword>
<dbReference type="AlphaFoldDB" id="A0A7W5AUW4"/>
<feature type="transmembrane region" description="Helical" evidence="9">
    <location>
        <begin position="439"/>
        <end position="455"/>
    </location>
</feature>
<evidence type="ECO:0000256" key="8">
    <source>
        <dbReference type="SAM" id="MobiDB-lite"/>
    </source>
</evidence>
<dbReference type="CDD" id="cd17503">
    <property type="entry name" value="MFS_LmrB_MDR_like"/>
    <property type="match status" value="1"/>
</dbReference>
<reference evidence="11 12" key="1">
    <citation type="submission" date="2020-08" db="EMBL/GenBank/DDBJ databases">
        <title>Genomic Encyclopedia of Type Strains, Phase III (KMG-III): the genomes of soil and plant-associated and newly described type strains.</title>
        <authorList>
            <person name="Whitman W."/>
        </authorList>
    </citation>
    <scope>NUCLEOTIDE SEQUENCE [LARGE SCALE GENOMIC DNA]</scope>
    <source>
        <strain evidence="11 12">CECT 5862</strain>
    </source>
</reference>
<proteinExistence type="inferred from homology"/>
<feature type="transmembrane region" description="Helical" evidence="9">
    <location>
        <begin position="47"/>
        <end position="67"/>
    </location>
</feature>
<dbReference type="Proteomes" id="UP000570361">
    <property type="component" value="Unassembled WGS sequence"/>
</dbReference>
<feature type="region of interest" description="Disordered" evidence="8">
    <location>
        <begin position="475"/>
        <end position="513"/>
    </location>
</feature>
<dbReference type="GO" id="GO:0005886">
    <property type="term" value="C:plasma membrane"/>
    <property type="evidence" value="ECO:0007669"/>
    <property type="project" value="UniProtKB-SubCell"/>
</dbReference>
<organism evidence="11 12">
    <name type="scientific">Paenibacillus phyllosphaerae</name>
    <dbReference type="NCBI Taxonomy" id="274593"/>
    <lineage>
        <taxon>Bacteria</taxon>
        <taxon>Bacillati</taxon>
        <taxon>Bacillota</taxon>
        <taxon>Bacilli</taxon>
        <taxon>Bacillales</taxon>
        <taxon>Paenibacillaceae</taxon>
        <taxon>Paenibacillus</taxon>
    </lineage>
</organism>
<feature type="transmembrane region" description="Helical" evidence="9">
    <location>
        <begin position="165"/>
        <end position="186"/>
    </location>
</feature>
<dbReference type="Gene3D" id="1.20.1250.20">
    <property type="entry name" value="MFS general substrate transporter like domains"/>
    <property type="match status" value="1"/>
</dbReference>
<dbReference type="PROSITE" id="PS50850">
    <property type="entry name" value="MFS"/>
    <property type="match status" value="1"/>
</dbReference>
<evidence type="ECO:0000256" key="6">
    <source>
        <dbReference type="ARBA" id="ARBA00022989"/>
    </source>
</evidence>
<feature type="transmembrane region" description="Helical" evidence="9">
    <location>
        <begin position="270"/>
        <end position="291"/>
    </location>
</feature>
<dbReference type="Gene3D" id="1.20.1720.10">
    <property type="entry name" value="Multidrug resistance protein D"/>
    <property type="match status" value="1"/>
</dbReference>
<dbReference type="PANTHER" id="PTHR42718:SF9">
    <property type="entry name" value="MAJOR FACILITATOR SUPERFAMILY MULTIDRUG TRANSPORTER MFSC"/>
    <property type="match status" value="1"/>
</dbReference>